<feature type="non-terminal residue" evidence="1">
    <location>
        <position position="1"/>
    </location>
</feature>
<organism evidence="1">
    <name type="scientific">marine sediment metagenome</name>
    <dbReference type="NCBI Taxonomy" id="412755"/>
    <lineage>
        <taxon>unclassified sequences</taxon>
        <taxon>metagenomes</taxon>
        <taxon>ecological metagenomes</taxon>
    </lineage>
</organism>
<gene>
    <name evidence="1" type="ORF">LCGC14_2801590</name>
</gene>
<protein>
    <submittedName>
        <fullName evidence="1">Uncharacterized protein</fullName>
    </submittedName>
</protein>
<evidence type="ECO:0000313" key="1">
    <source>
        <dbReference type="EMBL" id="KKK82621.1"/>
    </source>
</evidence>
<dbReference type="EMBL" id="LAZR01052588">
    <property type="protein sequence ID" value="KKK82621.1"/>
    <property type="molecule type" value="Genomic_DNA"/>
</dbReference>
<comment type="caution">
    <text evidence="1">The sequence shown here is derived from an EMBL/GenBank/DDBJ whole genome shotgun (WGS) entry which is preliminary data.</text>
</comment>
<reference evidence="1" key="1">
    <citation type="journal article" date="2015" name="Nature">
        <title>Complex archaea that bridge the gap between prokaryotes and eukaryotes.</title>
        <authorList>
            <person name="Spang A."/>
            <person name="Saw J.H."/>
            <person name="Jorgensen S.L."/>
            <person name="Zaremba-Niedzwiedzka K."/>
            <person name="Martijn J."/>
            <person name="Lind A.E."/>
            <person name="van Eijk R."/>
            <person name="Schleper C."/>
            <person name="Guy L."/>
            <person name="Ettema T.J."/>
        </authorList>
    </citation>
    <scope>NUCLEOTIDE SEQUENCE</scope>
</reference>
<proteinExistence type="predicted"/>
<accession>A0A0F9BDX9</accession>
<sequence length="25" mass="2575">KVIYVIGTTVLSAGAWDAFIHKGGA</sequence>
<dbReference type="AlphaFoldDB" id="A0A0F9BDX9"/>
<name>A0A0F9BDX9_9ZZZZ</name>